<dbReference type="CDD" id="cd00523">
    <property type="entry name" value="Holliday_junction_resolvase"/>
    <property type="match status" value="1"/>
</dbReference>
<gene>
    <name evidence="11" type="primary">hjc</name>
    <name evidence="12" type="ORF">SAMN05216559_0085</name>
</gene>
<feature type="binding site" evidence="11">
    <location>
        <position position="42"/>
    </location>
    <ligand>
        <name>Mg(2+)</name>
        <dbReference type="ChEBI" id="CHEBI:18420"/>
    </ligand>
</feature>
<accession>A0A1I6K2C8</accession>
<dbReference type="InterPro" id="IPR011335">
    <property type="entry name" value="Restrct_endonuc-II-like"/>
</dbReference>
<dbReference type="STRING" id="767519.SAMN05216559_0085"/>
<comment type="subunit">
    <text evidence="11">Homodimer.</text>
</comment>
<comment type="catalytic activity">
    <reaction evidence="10 11">
        <text>Endonucleolytic cleavage at a junction such as a reciprocal single-stranded crossover between two homologous DNA duplexes (Holliday junction).</text>
        <dbReference type="EC" id="3.1.21.10"/>
    </reaction>
</comment>
<evidence type="ECO:0000256" key="5">
    <source>
        <dbReference type="ARBA" id="ARBA00022801"/>
    </source>
</evidence>
<keyword evidence="4 11" id="KW-0227">DNA damage</keyword>
<evidence type="ECO:0000256" key="6">
    <source>
        <dbReference type="ARBA" id="ARBA00022842"/>
    </source>
</evidence>
<dbReference type="HAMAP" id="MF_01490">
    <property type="entry name" value="HJ_Resolv_Hjc"/>
    <property type="match status" value="1"/>
</dbReference>
<dbReference type="Gene3D" id="3.40.1350.10">
    <property type="match status" value="1"/>
</dbReference>
<sequence>MSNSNAKGDRRERELVNALDEAGFAVMRAPASGSATERELPDVLAGDGDTFYAIEAKSSAGDPIYLDGEEIDALLFFSRNFGAKPRVGVRFDREDWYFFHPGDLYITDGGNYRVKKETAVAEGTDFPEFVGDTRKVTLDEIEERRAADDEPDQATLDVLSALERGDLSVEDAAAMLQ</sequence>
<dbReference type="GO" id="GO:0006281">
    <property type="term" value="P:DNA repair"/>
    <property type="evidence" value="ECO:0007669"/>
    <property type="project" value="UniProtKB-UniRule"/>
</dbReference>
<evidence type="ECO:0000256" key="11">
    <source>
        <dbReference type="HAMAP-Rule" id="MF_01490"/>
    </source>
</evidence>
<comment type="similarity">
    <text evidence="11">Belongs to the Holliday junction resolvase Hjc family.</text>
</comment>
<evidence type="ECO:0000256" key="3">
    <source>
        <dbReference type="ARBA" id="ARBA00022759"/>
    </source>
</evidence>
<dbReference type="GO" id="GO:0003677">
    <property type="term" value="F:DNA binding"/>
    <property type="evidence" value="ECO:0007669"/>
    <property type="project" value="UniProtKB-KW"/>
</dbReference>
<organism evidence="12 13">
    <name type="scientific">Halomicrobium zhouii</name>
    <dbReference type="NCBI Taxonomy" id="767519"/>
    <lineage>
        <taxon>Archaea</taxon>
        <taxon>Methanobacteriati</taxon>
        <taxon>Methanobacteriota</taxon>
        <taxon>Stenosarchaea group</taxon>
        <taxon>Halobacteria</taxon>
        <taxon>Halobacteriales</taxon>
        <taxon>Haloarculaceae</taxon>
        <taxon>Halomicrobium</taxon>
    </lineage>
</organism>
<keyword evidence="7 11" id="KW-0238">DNA-binding</keyword>
<dbReference type="SUPFAM" id="SSF52980">
    <property type="entry name" value="Restriction endonuclease-like"/>
    <property type="match status" value="1"/>
</dbReference>
<protein>
    <recommendedName>
        <fullName evidence="11">Crossover junction endodeoxyribonuclease Hjc</fullName>
        <shortName evidence="11">Hjc</shortName>
        <ecNumber evidence="11">3.1.21.10</ecNumber>
    </recommendedName>
    <alternativeName>
        <fullName evidence="11">Holliday junction resolvase Hjc</fullName>
    </alternativeName>
</protein>
<keyword evidence="9 11" id="KW-0234">DNA repair</keyword>
<dbReference type="RefSeq" id="WP_089812823.1">
    <property type="nucleotide sequence ID" value="NZ_FOZK01000001.1"/>
</dbReference>
<dbReference type="GO" id="GO:0008821">
    <property type="term" value="F:crossover junction DNA endonuclease activity"/>
    <property type="evidence" value="ECO:0007669"/>
    <property type="project" value="UniProtKB-UniRule"/>
</dbReference>
<keyword evidence="3 11" id="KW-0255">Endonuclease</keyword>
<dbReference type="GO" id="GO:0000287">
    <property type="term" value="F:magnesium ion binding"/>
    <property type="evidence" value="ECO:0007669"/>
    <property type="project" value="UniProtKB-UniRule"/>
</dbReference>
<dbReference type="Proteomes" id="UP000199062">
    <property type="component" value="Unassembled WGS sequence"/>
</dbReference>
<evidence type="ECO:0000256" key="1">
    <source>
        <dbReference type="ARBA" id="ARBA00022722"/>
    </source>
</evidence>
<evidence type="ECO:0000256" key="4">
    <source>
        <dbReference type="ARBA" id="ARBA00022763"/>
    </source>
</evidence>
<name>A0A1I6K2C8_9EURY</name>
<dbReference type="PANTHER" id="PTHR39651:SF1">
    <property type="entry name" value="HOLLIDAY JUNCTION RESOLVASE HJC"/>
    <property type="match status" value="1"/>
</dbReference>
<dbReference type="Pfam" id="PF01870">
    <property type="entry name" value="Hjc"/>
    <property type="match status" value="1"/>
</dbReference>
<dbReference type="AlphaFoldDB" id="A0A1I6K2C8"/>
<proteinExistence type="inferred from homology"/>
<dbReference type="EMBL" id="FOZK01000001">
    <property type="protein sequence ID" value="SFR85415.1"/>
    <property type="molecule type" value="Genomic_DNA"/>
</dbReference>
<comment type="cofactor">
    <cofactor evidence="11">
        <name>Mg(2+)</name>
        <dbReference type="ChEBI" id="CHEBI:18420"/>
    </cofactor>
    <text evidence="11">Binds 1 Mg(2+) ion per subunit.</text>
</comment>
<keyword evidence="1 11" id="KW-0540">Nuclease</keyword>
<feature type="site" description="Transition state stabilizer" evidence="11">
    <location>
        <position position="57"/>
    </location>
</feature>
<feature type="binding site" evidence="11">
    <location>
        <position position="55"/>
    </location>
    <ligand>
        <name>Mg(2+)</name>
        <dbReference type="ChEBI" id="CHEBI:18420"/>
    </ligand>
</feature>
<dbReference type="OrthoDB" id="34330at2157"/>
<evidence type="ECO:0000256" key="8">
    <source>
        <dbReference type="ARBA" id="ARBA00023172"/>
    </source>
</evidence>
<dbReference type="EC" id="3.1.21.10" evidence="11"/>
<evidence type="ECO:0000256" key="10">
    <source>
        <dbReference type="ARBA" id="ARBA00029354"/>
    </source>
</evidence>
<evidence type="ECO:0000256" key="2">
    <source>
        <dbReference type="ARBA" id="ARBA00022723"/>
    </source>
</evidence>
<comment type="function">
    <text evidence="11">A structure-specific endonuclease that resolves Holliday junction (HJ) intermediates during genetic recombination. Cleaves 4-way DNA junctions introducing paired nicks in opposing strands, leaving a 5'-terminal phosphate and a 3'-terminal hydroxyl group that are subsequently ligated to produce recombinant products.</text>
</comment>
<dbReference type="InterPro" id="IPR014428">
    <property type="entry name" value="Hjc_arc"/>
</dbReference>
<keyword evidence="5 11" id="KW-0378">Hydrolase</keyword>
<keyword evidence="6 11" id="KW-0460">Magnesium</keyword>
<reference evidence="12 13" key="1">
    <citation type="submission" date="2016-10" db="EMBL/GenBank/DDBJ databases">
        <authorList>
            <person name="de Groot N.N."/>
        </authorList>
    </citation>
    <scope>NUCLEOTIDE SEQUENCE [LARGE SCALE GENOMIC DNA]</scope>
    <source>
        <strain evidence="12 13">CGMCC 1.10457</strain>
    </source>
</reference>
<keyword evidence="2 11" id="KW-0479">Metal-binding</keyword>
<keyword evidence="8 11" id="KW-0233">DNA recombination</keyword>
<evidence type="ECO:0000256" key="7">
    <source>
        <dbReference type="ARBA" id="ARBA00023125"/>
    </source>
</evidence>
<evidence type="ECO:0000313" key="13">
    <source>
        <dbReference type="Proteomes" id="UP000199062"/>
    </source>
</evidence>
<evidence type="ECO:0000256" key="9">
    <source>
        <dbReference type="ARBA" id="ARBA00023204"/>
    </source>
</evidence>
<dbReference type="PANTHER" id="PTHR39651">
    <property type="entry name" value="HOLLIDAY JUNCTION RESOLVASE HJC"/>
    <property type="match status" value="1"/>
</dbReference>
<feature type="binding site" evidence="11">
    <location>
        <position position="12"/>
    </location>
    <ligand>
        <name>Mg(2+)</name>
        <dbReference type="ChEBI" id="CHEBI:18420"/>
    </ligand>
</feature>
<dbReference type="InterPro" id="IPR011856">
    <property type="entry name" value="tRNA_endonuc-like_dom_sf"/>
</dbReference>
<evidence type="ECO:0000313" key="12">
    <source>
        <dbReference type="EMBL" id="SFR85415.1"/>
    </source>
</evidence>
<dbReference type="NCBIfam" id="NF040854">
    <property type="entry name" value="Hol_resolv_Hjc"/>
    <property type="match status" value="1"/>
</dbReference>
<dbReference type="GO" id="GO:0006310">
    <property type="term" value="P:DNA recombination"/>
    <property type="evidence" value="ECO:0007669"/>
    <property type="project" value="UniProtKB-UniRule"/>
</dbReference>
<dbReference type="InterPro" id="IPR002732">
    <property type="entry name" value="Hjc"/>
</dbReference>
<feature type="active site" evidence="11">
    <location>
        <position position="32"/>
    </location>
</feature>
<keyword evidence="13" id="KW-1185">Reference proteome</keyword>